<dbReference type="Proteomes" id="UP000266861">
    <property type="component" value="Unassembled WGS sequence"/>
</dbReference>
<dbReference type="AlphaFoldDB" id="A0A397JS34"/>
<feature type="region of interest" description="Disordered" evidence="1">
    <location>
        <begin position="78"/>
        <end position="133"/>
    </location>
</feature>
<sequence>MEKTEVSITQVTVRTNIKEYLSEKETGAMSFHLYHYPEEKHLLPISKKIVKGSHLYITGHLSFVQGLMLVKLTQSILKTSPKARKRKPEPRTNTTKPKVPRLAAITLKNTQRIIDEDPKEESSQQAEEVVNVD</sequence>
<dbReference type="STRING" id="1348612.A0A397JS34"/>
<evidence type="ECO:0000256" key="1">
    <source>
        <dbReference type="SAM" id="MobiDB-lite"/>
    </source>
</evidence>
<comment type="caution">
    <text evidence="2">The sequence shown here is derived from an EMBL/GenBank/DDBJ whole genome shotgun (WGS) entry which is preliminary data.</text>
</comment>
<protein>
    <submittedName>
        <fullName evidence="2">Uncharacterized protein</fullName>
    </submittedName>
</protein>
<proteinExistence type="predicted"/>
<evidence type="ECO:0000313" key="2">
    <source>
        <dbReference type="EMBL" id="RHZ90202.1"/>
    </source>
</evidence>
<feature type="compositionally biased region" description="Basic and acidic residues" evidence="1">
    <location>
        <begin position="113"/>
        <end position="122"/>
    </location>
</feature>
<keyword evidence="3" id="KW-1185">Reference proteome</keyword>
<gene>
    <name evidence="2" type="ORF">Glove_4g30</name>
</gene>
<dbReference type="EMBL" id="PQFF01000003">
    <property type="protein sequence ID" value="RHZ90202.1"/>
    <property type="molecule type" value="Genomic_DNA"/>
</dbReference>
<organism evidence="2 3">
    <name type="scientific">Diversispora epigaea</name>
    <dbReference type="NCBI Taxonomy" id="1348612"/>
    <lineage>
        <taxon>Eukaryota</taxon>
        <taxon>Fungi</taxon>
        <taxon>Fungi incertae sedis</taxon>
        <taxon>Mucoromycota</taxon>
        <taxon>Glomeromycotina</taxon>
        <taxon>Glomeromycetes</taxon>
        <taxon>Diversisporales</taxon>
        <taxon>Diversisporaceae</taxon>
        <taxon>Diversispora</taxon>
    </lineage>
</organism>
<accession>A0A397JS34</accession>
<reference evidence="2 3" key="1">
    <citation type="submission" date="2018-08" db="EMBL/GenBank/DDBJ databases">
        <title>Genome and evolution of the arbuscular mycorrhizal fungus Diversispora epigaea (formerly Glomus versiforme) and its bacterial endosymbionts.</title>
        <authorList>
            <person name="Sun X."/>
            <person name="Fei Z."/>
            <person name="Harrison M."/>
        </authorList>
    </citation>
    <scope>NUCLEOTIDE SEQUENCE [LARGE SCALE GENOMIC DNA]</scope>
    <source>
        <strain evidence="2 3">IT104</strain>
    </source>
</reference>
<name>A0A397JS34_9GLOM</name>
<evidence type="ECO:0000313" key="3">
    <source>
        <dbReference type="Proteomes" id="UP000266861"/>
    </source>
</evidence>
<dbReference type="OrthoDB" id="2429520at2759"/>